<dbReference type="Pfam" id="PF13563">
    <property type="entry name" value="2_5_RNA_ligase2"/>
    <property type="match status" value="1"/>
</dbReference>
<dbReference type="PANTHER" id="PTHR28141:SF1">
    <property type="entry name" value="2',3'-CYCLIC-NUCLEOTIDE 3'-PHOSPHODIESTERASE"/>
    <property type="match status" value="1"/>
</dbReference>
<dbReference type="SUPFAM" id="SSF55144">
    <property type="entry name" value="LigT-like"/>
    <property type="match status" value="1"/>
</dbReference>
<name>A0ABQ6CU93_9HYPH</name>
<organism evidence="1 2">
    <name type="scientific">Labrys miyagiensis</name>
    <dbReference type="NCBI Taxonomy" id="346912"/>
    <lineage>
        <taxon>Bacteria</taxon>
        <taxon>Pseudomonadati</taxon>
        <taxon>Pseudomonadota</taxon>
        <taxon>Alphaproteobacteria</taxon>
        <taxon>Hyphomicrobiales</taxon>
        <taxon>Xanthobacteraceae</taxon>
        <taxon>Labrys</taxon>
    </lineage>
</organism>
<protein>
    <recommendedName>
        <fullName evidence="3">2'-5' RNA ligase</fullName>
    </recommendedName>
</protein>
<comment type="caution">
    <text evidence="1">The sequence shown here is derived from an EMBL/GenBank/DDBJ whole genome shotgun (WGS) entry which is preliminary data.</text>
</comment>
<evidence type="ECO:0000313" key="2">
    <source>
        <dbReference type="Proteomes" id="UP001156882"/>
    </source>
</evidence>
<keyword evidence="2" id="KW-1185">Reference proteome</keyword>
<dbReference type="InterPro" id="IPR012386">
    <property type="entry name" value="Cyclic-nucl_3Pdiesterase"/>
</dbReference>
<dbReference type="Gene3D" id="3.90.1140.10">
    <property type="entry name" value="Cyclic phosphodiesterase"/>
    <property type="match status" value="1"/>
</dbReference>
<dbReference type="Proteomes" id="UP001156882">
    <property type="component" value="Unassembled WGS sequence"/>
</dbReference>
<proteinExistence type="predicted"/>
<sequence>MPGALDLSMTDMHSIWLMPAAEDAALLSAIVEDLARAFGSEVFSPHLTLVEDRPVEVEALTVRVRAIAAGIAPFAARIEGIKTGEPFFRAFYALFEAQGPILALKQRAIGSIAASSLSAFMPHVSLAYGVTDTPQRRRLSWEMDQRLAGHRVRFDRIGVVRSAQTIPIAEWEVRASVPLV</sequence>
<dbReference type="EMBL" id="BSPC01000069">
    <property type="protein sequence ID" value="GLS23355.1"/>
    <property type="molecule type" value="Genomic_DNA"/>
</dbReference>
<gene>
    <name evidence="1" type="ORF">GCM10007874_63750</name>
</gene>
<evidence type="ECO:0000313" key="1">
    <source>
        <dbReference type="EMBL" id="GLS23355.1"/>
    </source>
</evidence>
<dbReference type="PANTHER" id="PTHR28141">
    <property type="entry name" value="2',3'-CYCLIC-NUCLEOTIDE 3'-PHOSPHODIESTERASE"/>
    <property type="match status" value="1"/>
</dbReference>
<reference evidence="2" key="1">
    <citation type="journal article" date="2019" name="Int. J. Syst. Evol. Microbiol.">
        <title>The Global Catalogue of Microorganisms (GCM) 10K type strain sequencing project: providing services to taxonomists for standard genome sequencing and annotation.</title>
        <authorList>
            <consortium name="The Broad Institute Genomics Platform"/>
            <consortium name="The Broad Institute Genome Sequencing Center for Infectious Disease"/>
            <person name="Wu L."/>
            <person name="Ma J."/>
        </authorList>
    </citation>
    <scope>NUCLEOTIDE SEQUENCE [LARGE SCALE GENOMIC DNA]</scope>
    <source>
        <strain evidence="2">NBRC 101365</strain>
    </source>
</reference>
<accession>A0ABQ6CU93</accession>
<dbReference type="InterPro" id="IPR009097">
    <property type="entry name" value="Cyclic_Pdiesterase"/>
</dbReference>
<evidence type="ECO:0008006" key="3">
    <source>
        <dbReference type="Google" id="ProtNLM"/>
    </source>
</evidence>